<dbReference type="PROSITE" id="PS00333">
    <property type="entry name" value="DNA_LIGASE_A2"/>
    <property type="match status" value="1"/>
</dbReference>
<keyword evidence="9 14" id="KW-0233">DNA recombination</keyword>
<sequence length="858" mass="97303">MLLYSIFLHIAVRTAVFNLIFNYSDTFLLNSRTKMINSLNIRNYFGGQTREPSNDSSPEDSENTRTPARLFNSQKNENLDELFTDSSVQEITESEFRRSVMGDAKPKDDNEPTNVSDPKDDNETKLTKSDLKDDNEMKLTRLDQSDVKSLLKLEKKALKKEFDDEPAVGSLFNIYIKKCDSNDDITSSRFDPALFDITPYFPSTMCGKPNNSILFSLVSSVLQKSDDIFCTGKGSRKSVLTLLANFYRVLIYYNPPDVIPVTYLLLNRICPEYENIEIGVGDSLIIKSMSEAYSKSEKNIKSNDNNNVVLKKYEDLGLVAAASSCTSQLLFKLPENTISGVFNHFRSIAAVTGKNSNNHKKEIIKKLLITAKKVESKYIIRSLQQRLRIGIGLNTIFQCIADAFYLTRPGTVNPVKVGENTGKALTKPIGDVRTEDTPPKYTIEDMEFSVKTAITMLPNIEKVVGHLLDNDNSEQLVEHCKITPGIPVRPMLAKPVNDQAEILQALGGDNVTFTCEYKYDGERVQIHLLKDKSIKLFSRNMENLMEKYPDVVEHFKKSIKPDLEECIIDCEVVPVDDENKILSFQSLSTRKRKDVNPNNVSVRVCLFLFDILYLNGESLVTEPLSKRREHLYNCVNTVPGTVVFAENRNFQSIEHIDDFLKSALQGLRYGAYSCEGLMIKTLDDKATYEPQARSNKWIKYKKDYITGLADSVDLVPIGAFFGKGKRISVFGSYLLAVYDPMQEVYQALCKTGTGFTDQALKDLHDSLQKDITKTKPSFYDVSEKMEPDVWFLPKKVWECKAADLSLSPVYTAANRLNANEKGIGLRFPRFLRVREDKKPEEATTSDQIFDMYMNQFNK</sequence>
<evidence type="ECO:0000256" key="6">
    <source>
        <dbReference type="ARBA" id="ARBA00022741"/>
    </source>
</evidence>
<dbReference type="PROSITE" id="PS00697">
    <property type="entry name" value="DNA_LIGASE_A1"/>
    <property type="match status" value="1"/>
</dbReference>
<dbReference type="Gene3D" id="2.40.50.140">
    <property type="entry name" value="Nucleic acid-binding proteins"/>
    <property type="match status" value="1"/>
</dbReference>
<keyword evidence="5" id="KW-0235">DNA replication</keyword>
<dbReference type="InterPro" id="IPR016059">
    <property type="entry name" value="DNA_ligase_ATP-dep_CS"/>
</dbReference>
<dbReference type="CDD" id="cd07900">
    <property type="entry name" value="Adenylation_DNA_ligase_I_Euk"/>
    <property type="match status" value="1"/>
</dbReference>
<dbReference type="GO" id="GO:0005524">
    <property type="term" value="F:ATP binding"/>
    <property type="evidence" value="ECO:0007669"/>
    <property type="project" value="UniProtKB-KW"/>
</dbReference>
<dbReference type="GO" id="GO:0006281">
    <property type="term" value="P:DNA repair"/>
    <property type="evidence" value="ECO:0007669"/>
    <property type="project" value="UniProtKB-KW"/>
</dbReference>
<dbReference type="EMBL" id="AAGK01000005">
    <property type="protein sequence ID" value="EAN31294.1"/>
    <property type="molecule type" value="Genomic_DNA"/>
</dbReference>
<dbReference type="Gene3D" id="3.30.470.30">
    <property type="entry name" value="DNA ligase/mRNA capping enzyme"/>
    <property type="match status" value="1"/>
</dbReference>
<dbReference type="Pfam" id="PF04675">
    <property type="entry name" value="DNA_ligase_A_N"/>
    <property type="match status" value="1"/>
</dbReference>
<evidence type="ECO:0000256" key="9">
    <source>
        <dbReference type="ARBA" id="ARBA00023172"/>
    </source>
</evidence>
<evidence type="ECO:0000256" key="3">
    <source>
        <dbReference type="ARBA" id="ARBA00022598"/>
    </source>
</evidence>
<dbReference type="GO" id="GO:0006310">
    <property type="term" value="P:DNA recombination"/>
    <property type="evidence" value="ECO:0007669"/>
    <property type="project" value="UniProtKB-KW"/>
</dbReference>
<dbReference type="InParanoid" id="Q4MZH0"/>
<protein>
    <recommendedName>
        <fullName evidence="14">DNA ligase</fullName>
        <ecNumber evidence="14">6.5.1.1</ecNumber>
    </recommendedName>
</protein>
<evidence type="ECO:0000256" key="16">
    <source>
        <dbReference type="SAM" id="MobiDB-lite"/>
    </source>
</evidence>
<dbReference type="EC" id="6.5.1.1" evidence="14"/>
<reference evidence="18 19" key="1">
    <citation type="journal article" date="2005" name="Science">
        <title>Genome sequence of Theileria parva, a bovine pathogen that transforms lymphocytes.</title>
        <authorList>
            <person name="Gardner M.J."/>
            <person name="Bishop R."/>
            <person name="Shah T."/>
            <person name="de Villiers E.P."/>
            <person name="Carlton J.M."/>
            <person name="Hall N."/>
            <person name="Ren Q."/>
            <person name="Paulsen I.T."/>
            <person name="Pain A."/>
            <person name="Berriman M."/>
            <person name="Wilson R.J.M."/>
            <person name="Sato S."/>
            <person name="Ralph S.A."/>
            <person name="Mann D.J."/>
            <person name="Xiong Z."/>
            <person name="Shallom S.J."/>
            <person name="Weidman J."/>
            <person name="Jiang L."/>
            <person name="Lynn J."/>
            <person name="Weaver B."/>
            <person name="Shoaibi A."/>
            <person name="Domingo A.R."/>
            <person name="Wasawo D."/>
            <person name="Crabtree J."/>
            <person name="Wortman J.R."/>
            <person name="Haas B."/>
            <person name="Angiuoli S.V."/>
            <person name="Creasy T.H."/>
            <person name="Lu C."/>
            <person name="Suh B."/>
            <person name="Silva J.C."/>
            <person name="Utterback T.R."/>
            <person name="Feldblyum T.V."/>
            <person name="Pertea M."/>
            <person name="Allen J."/>
            <person name="Nierman W.C."/>
            <person name="Taracha E.L.N."/>
            <person name="Salzberg S.L."/>
            <person name="White O.R."/>
            <person name="Fitzhugh H.A."/>
            <person name="Morzaria S."/>
            <person name="Venter J.C."/>
            <person name="Fraser C.M."/>
            <person name="Nene V."/>
        </authorList>
    </citation>
    <scope>NUCLEOTIDE SEQUENCE [LARGE SCALE GENOMIC DNA]</scope>
    <source>
        <strain evidence="18 19">Muguga</strain>
    </source>
</reference>
<dbReference type="GO" id="GO:0005634">
    <property type="term" value="C:nucleus"/>
    <property type="evidence" value="ECO:0007669"/>
    <property type="project" value="UniProtKB-SubCell"/>
</dbReference>
<dbReference type="GeneID" id="3499875"/>
<dbReference type="NCBIfam" id="TIGR00574">
    <property type="entry name" value="dnl1"/>
    <property type="match status" value="1"/>
</dbReference>
<feature type="domain" description="ATP-dependent DNA ligase family profile" evidence="17">
    <location>
        <begin position="597"/>
        <end position="739"/>
    </location>
</feature>
<keyword evidence="7 14" id="KW-0227">DNA damage</keyword>
<dbReference type="SUPFAM" id="SSF56091">
    <property type="entry name" value="DNA ligase/mRNA capping enzyme, catalytic domain"/>
    <property type="match status" value="1"/>
</dbReference>
<evidence type="ECO:0000313" key="18">
    <source>
        <dbReference type="EMBL" id="EAN31294.1"/>
    </source>
</evidence>
<feature type="region of interest" description="Disordered" evidence="16">
    <location>
        <begin position="94"/>
        <end position="132"/>
    </location>
</feature>
<dbReference type="STRING" id="5875.Q4MZH0"/>
<evidence type="ECO:0000313" key="19">
    <source>
        <dbReference type="Proteomes" id="UP000001949"/>
    </source>
</evidence>
<dbReference type="InterPro" id="IPR036599">
    <property type="entry name" value="DNA_ligase_N_sf"/>
</dbReference>
<dbReference type="InterPro" id="IPR012308">
    <property type="entry name" value="DNA_ligase_ATP-dep_N"/>
</dbReference>
<dbReference type="PANTHER" id="PTHR45674:SF4">
    <property type="entry name" value="DNA LIGASE 1"/>
    <property type="match status" value="1"/>
</dbReference>
<keyword evidence="8 14" id="KW-0067">ATP-binding</keyword>
<keyword evidence="6 14" id="KW-0547">Nucleotide-binding</keyword>
<organism evidence="18 19">
    <name type="scientific">Theileria parva</name>
    <name type="common">East coast fever infection agent</name>
    <dbReference type="NCBI Taxonomy" id="5875"/>
    <lineage>
        <taxon>Eukaryota</taxon>
        <taxon>Sar</taxon>
        <taxon>Alveolata</taxon>
        <taxon>Apicomplexa</taxon>
        <taxon>Aconoidasida</taxon>
        <taxon>Piroplasmida</taxon>
        <taxon>Theileriidae</taxon>
        <taxon>Theileria</taxon>
    </lineage>
</organism>
<evidence type="ECO:0000256" key="8">
    <source>
        <dbReference type="ARBA" id="ARBA00022840"/>
    </source>
</evidence>
<dbReference type="OMA" id="WIKYKRD"/>
<dbReference type="Pfam" id="PF01068">
    <property type="entry name" value="DNA_ligase_A_M"/>
    <property type="match status" value="1"/>
</dbReference>
<evidence type="ECO:0000256" key="15">
    <source>
        <dbReference type="RuleBase" id="RU004196"/>
    </source>
</evidence>
<dbReference type="GO" id="GO:0003910">
    <property type="term" value="F:DNA ligase (ATP) activity"/>
    <property type="evidence" value="ECO:0007669"/>
    <property type="project" value="UniProtKB-EC"/>
</dbReference>
<dbReference type="InterPro" id="IPR050191">
    <property type="entry name" value="ATP-dep_DNA_ligase"/>
</dbReference>
<dbReference type="GO" id="GO:0071897">
    <property type="term" value="P:DNA biosynthetic process"/>
    <property type="evidence" value="ECO:0007669"/>
    <property type="project" value="InterPro"/>
</dbReference>
<dbReference type="FunFam" id="2.40.50.140:FF:000062">
    <property type="entry name" value="DNA ligase"/>
    <property type="match status" value="1"/>
</dbReference>
<keyword evidence="3 14" id="KW-0436">Ligase</keyword>
<keyword evidence="10 14" id="KW-0234">DNA repair</keyword>
<evidence type="ECO:0000256" key="7">
    <source>
        <dbReference type="ARBA" id="ARBA00022763"/>
    </source>
</evidence>
<dbReference type="eggNOG" id="KOG0967">
    <property type="taxonomic scope" value="Eukaryota"/>
</dbReference>
<feature type="compositionally biased region" description="Basic and acidic residues" evidence="16">
    <location>
        <begin position="117"/>
        <end position="132"/>
    </location>
</feature>
<evidence type="ECO:0000256" key="2">
    <source>
        <dbReference type="ARBA" id="ARBA00007572"/>
    </source>
</evidence>
<evidence type="ECO:0000256" key="5">
    <source>
        <dbReference type="ARBA" id="ARBA00022705"/>
    </source>
</evidence>
<dbReference type="Proteomes" id="UP000001949">
    <property type="component" value="Unassembled WGS sequence"/>
</dbReference>
<keyword evidence="11" id="KW-0539">Nucleus</keyword>
<feature type="region of interest" description="Disordered" evidence="16">
    <location>
        <begin position="47"/>
        <end position="76"/>
    </location>
</feature>
<dbReference type="FunCoup" id="Q4MZH0">
    <property type="interactions" value="283"/>
</dbReference>
<evidence type="ECO:0000259" key="17">
    <source>
        <dbReference type="PROSITE" id="PS50160"/>
    </source>
</evidence>
<dbReference type="Pfam" id="PF04679">
    <property type="entry name" value="DNA_ligase_A_C"/>
    <property type="match status" value="1"/>
</dbReference>
<dbReference type="GO" id="GO:0003677">
    <property type="term" value="F:DNA binding"/>
    <property type="evidence" value="ECO:0007669"/>
    <property type="project" value="InterPro"/>
</dbReference>
<keyword evidence="12" id="KW-0131">Cell cycle</keyword>
<dbReference type="PANTHER" id="PTHR45674">
    <property type="entry name" value="DNA LIGASE 1/3 FAMILY MEMBER"/>
    <property type="match status" value="1"/>
</dbReference>
<proteinExistence type="inferred from homology"/>
<dbReference type="InterPro" id="IPR012340">
    <property type="entry name" value="NA-bd_OB-fold"/>
</dbReference>
<accession>Q4MZH0</accession>
<dbReference type="CDD" id="cd07969">
    <property type="entry name" value="OBF_DNA_ligase_I"/>
    <property type="match status" value="1"/>
</dbReference>
<dbReference type="SUPFAM" id="SSF50249">
    <property type="entry name" value="Nucleic acid-binding proteins"/>
    <property type="match status" value="1"/>
</dbReference>
<dbReference type="Gene3D" id="1.10.3260.10">
    <property type="entry name" value="DNA ligase, ATP-dependent, N-terminal domain"/>
    <property type="match status" value="1"/>
</dbReference>
<comment type="subcellular location">
    <subcellularLocation>
        <location evidence="1">Nucleus</location>
    </subcellularLocation>
</comment>
<dbReference type="PROSITE" id="PS50160">
    <property type="entry name" value="DNA_LIGASE_A3"/>
    <property type="match status" value="1"/>
</dbReference>
<evidence type="ECO:0000256" key="14">
    <source>
        <dbReference type="RuleBase" id="RU000617"/>
    </source>
</evidence>
<comment type="caution">
    <text evidence="18">The sequence shown here is derived from an EMBL/GenBank/DDBJ whole genome shotgun (WGS) entry which is preliminary data.</text>
</comment>
<dbReference type="InterPro" id="IPR012310">
    <property type="entry name" value="DNA_ligase_ATP-dep_cent"/>
</dbReference>
<dbReference type="GO" id="GO:0051301">
    <property type="term" value="P:cell division"/>
    <property type="evidence" value="ECO:0007669"/>
    <property type="project" value="UniProtKB-KW"/>
</dbReference>
<dbReference type="InterPro" id="IPR000977">
    <property type="entry name" value="DNA_ligase_ATP-dep"/>
</dbReference>
<dbReference type="GO" id="GO:0006273">
    <property type="term" value="P:lagging strand elongation"/>
    <property type="evidence" value="ECO:0007669"/>
    <property type="project" value="TreeGrafter"/>
</dbReference>
<dbReference type="FunFam" id="3.30.470.30:FF:000002">
    <property type="entry name" value="DNA ligase"/>
    <property type="match status" value="1"/>
</dbReference>
<evidence type="ECO:0000256" key="12">
    <source>
        <dbReference type="ARBA" id="ARBA00023306"/>
    </source>
</evidence>
<keyword evidence="4" id="KW-0132">Cell division</keyword>
<evidence type="ECO:0000256" key="4">
    <source>
        <dbReference type="ARBA" id="ARBA00022618"/>
    </source>
</evidence>
<dbReference type="KEGG" id="tpv:TP03_0549"/>
<gene>
    <name evidence="18" type="ordered locus">TP03_0549</name>
</gene>
<keyword evidence="19" id="KW-1185">Reference proteome</keyword>
<name>Q4MZH0_THEPA</name>
<evidence type="ECO:0000256" key="1">
    <source>
        <dbReference type="ARBA" id="ARBA00004123"/>
    </source>
</evidence>
<evidence type="ECO:0000256" key="10">
    <source>
        <dbReference type="ARBA" id="ARBA00023204"/>
    </source>
</evidence>
<evidence type="ECO:0000256" key="11">
    <source>
        <dbReference type="ARBA" id="ARBA00023242"/>
    </source>
</evidence>
<dbReference type="Gene3D" id="3.30.1490.70">
    <property type="match status" value="1"/>
</dbReference>
<comment type="catalytic activity">
    <reaction evidence="13 14">
        <text>ATP + (deoxyribonucleotide)n-3'-hydroxyl + 5'-phospho-(deoxyribonucleotide)m = (deoxyribonucleotide)n+m + AMP + diphosphate.</text>
        <dbReference type="EC" id="6.5.1.1"/>
    </reaction>
</comment>
<dbReference type="GO" id="GO:0005739">
    <property type="term" value="C:mitochondrion"/>
    <property type="evidence" value="ECO:0007669"/>
    <property type="project" value="TreeGrafter"/>
</dbReference>
<feature type="compositionally biased region" description="Basic and acidic residues" evidence="16">
    <location>
        <begin position="94"/>
        <end position="110"/>
    </location>
</feature>
<dbReference type="AlphaFoldDB" id="Q4MZH0"/>
<dbReference type="InterPro" id="IPR012309">
    <property type="entry name" value="DNA_ligase_ATP-dep_C"/>
</dbReference>
<comment type="similarity">
    <text evidence="2 15">Belongs to the ATP-dependent DNA ligase family.</text>
</comment>
<dbReference type="VEuPathDB" id="PiroplasmaDB:TpMuguga_03g00549"/>
<dbReference type="SUPFAM" id="SSF117018">
    <property type="entry name" value="ATP-dependent DNA ligase DNA-binding domain"/>
    <property type="match status" value="1"/>
</dbReference>
<evidence type="ECO:0000256" key="13">
    <source>
        <dbReference type="ARBA" id="ARBA00034003"/>
    </source>
</evidence>